<proteinExistence type="predicted"/>
<accession>A0ABQ4KR60</accession>
<comment type="caution">
    <text evidence="1">The sequence shown here is derived from an EMBL/GenBank/DDBJ whole genome shotgun (WGS) entry which is preliminary data.</text>
</comment>
<protein>
    <submittedName>
        <fullName evidence="1">Uncharacterized protein</fullName>
    </submittedName>
</protein>
<keyword evidence="2" id="KW-1185">Reference proteome</keyword>
<reference evidence="1 2" key="1">
    <citation type="submission" date="2021-03" db="EMBL/GenBank/DDBJ databases">
        <title>Antimicrobial resistance genes in bacteria isolated from Japanese honey, and their potential for conferring macrolide and lincosamide resistance in the American foulbrood pathogen Paenibacillus larvae.</title>
        <authorList>
            <person name="Okamoto M."/>
            <person name="Kumagai M."/>
            <person name="Kanamori H."/>
            <person name="Takamatsu D."/>
        </authorList>
    </citation>
    <scope>NUCLEOTIDE SEQUENCE [LARGE SCALE GENOMIC DNA]</scope>
    <source>
        <strain evidence="1 2">J6TS1</strain>
    </source>
</reference>
<sequence length="84" mass="9765">MIIRNSMKMKNRISTPENKKQTFPTKLHLQLYSFTIGGAVFCGQIYNRTELLQSIYDEHQGRYDYCRIRDEGLICVALSETALC</sequence>
<gene>
    <name evidence="1" type="ORF">J6TS1_00040</name>
</gene>
<evidence type="ECO:0000313" key="2">
    <source>
        <dbReference type="Proteomes" id="UP000680670"/>
    </source>
</evidence>
<name>A0ABQ4KR60_SIMTE</name>
<dbReference type="EMBL" id="BORJ01000001">
    <property type="protein sequence ID" value="GIN94134.1"/>
    <property type="molecule type" value="Genomic_DNA"/>
</dbReference>
<dbReference type="Proteomes" id="UP000680670">
    <property type="component" value="Unassembled WGS sequence"/>
</dbReference>
<organism evidence="1 2">
    <name type="scientific">Siminovitchia terrae</name>
    <name type="common">Bacillus terrae</name>
    <dbReference type="NCBI Taxonomy" id="1914933"/>
    <lineage>
        <taxon>Bacteria</taxon>
        <taxon>Bacillati</taxon>
        <taxon>Bacillota</taxon>
        <taxon>Bacilli</taxon>
        <taxon>Bacillales</taxon>
        <taxon>Bacillaceae</taxon>
        <taxon>Siminovitchia</taxon>
    </lineage>
</organism>
<evidence type="ECO:0000313" key="1">
    <source>
        <dbReference type="EMBL" id="GIN94134.1"/>
    </source>
</evidence>